<dbReference type="Proteomes" id="UP001519460">
    <property type="component" value="Unassembled WGS sequence"/>
</dbReference>
<proteinExistence type="predicted"/>
<evidence type="ECO:0008006" key="4">
    <source>
        <dbReference type="Google" id="ProtNLM"/>
    </source>
</evidence>
<dbReference type="EMBL" id="JACVVK020000007">
    <property type="protein sequence ID" value="KAK7506243.1"/>
    <property type="molecule type" value="Genomic_DNA"/>
</dbReference>
<feature type="chain" id="PRO_5044826429" description="Secreted protein" evidence="1">
    <location>
        <begin position="16"/>
        <end position="160"/>
    </location>
</feature>
<evidence type="ECO:0000313" key="3">
    <source>
        <dbReference type="Proteomes" id="UP001519460"/>
    </source>
</evidence>
<keyword evidence="3" id="KW-1185">Reference proteome</keyword>
<dbReference type="AlphaFoldDB" id="A0ABD0M3H3"/>
<comment type="caution">
    <text evidence="2">The sequence shown here is derived from an EMBL/GenBank/DDBJ whole genome shotgun (WGS) entry which is preliminary data.</text>
</comment>
<feature type="signal peptide" evidence="1">
    <location>
        <begin position="1"/>
        <end position="15"/>
    </location>
</feature>
<protein>
    <recommendedName>
        <fullName evidence="4">Secreted protein</fullName>
    </recommendedName>
</protein>
<name>A0ABD0M3H3_9CAEN</name>
<gene>
    <name evidence="2" type="ORF">BaRGS_00002355</name>
</gene>
<accession>A0ABD0M3H3</accession>
<reference evidence="2 3" key="1">
    <citation type="journal article" date="2023" name="Sci. Data">
        <title>Genome assembly of the Korean intertidal mud-creeper Batillaria attramentaria.</title>
        <authorList>
            <person name="Patra A.K."/>
            <person name="Ho P.T."/>
            <person name="Jun S."/>
            <person name="Lee S.J."/>
            <person name="Kim Y."/>
            <person name="Won Y.J."/>
        </authorList>
    </citation>
    <scope>NUCLEOTIDE SEQUENCE [LARGE SCALE GENOMIC DNA]</scope>
    <source>
        <strain evidence="2">Wonlab-2016</strain>
    </source>
</reference>
<sequence>MCVLWLCMALGYVSVHMCMTIHCAIHDGKPETTQSRRDLRSLPRAALCTRPLLLKNGQCLPGLRCQPSSGQCHLCYATDDVAVAAGCLVSSLCVFARLPQPRTSLKQCTIPLIAHSGQPDEVFVLFTGKLPGQRNSITGATQEDKPAQVMPLFADLKEAD</sequence>
<evidence type="ECO:0000256" key="1">
    <source>
        <dbReference type="SAM" id="SignalP"/>
    </source>
</evidence>
<keyword evidence="1" id="KW-0732">Signal</keyword>
<evidence type="ECO:0000313" key="2">
    <source>
        <dbReference type="EMBL" id="KAK7506243.1"/>
    </source>
</evidence>
<organism evidence="2 3">
    <name type="scientific">Batillaria attramentaria</name>
    <dbReference type="NCBI Taxonomy" id="370345"/>
    <lineage>
        <taxon>Eukaryota</taxon>
        <taxon>Metazoa</taxon>
        <taxon>Spiralia</taxon>
        <taxon>Lophotrochozoa</taxon>
        <taxon>Mollusca</taxon>
        <taxon>Gastropoda</taxon>
        <taxon>Caenogastropoda</taxon>
        <taxon>Sorbeoconcha</taxon>
        <taxon>Cerithioidea</taxon>
        <taxon>Batillariidae</taxon>
        <taxon>Batillaria</taxon>
    </lineage>
</organism>